<dbReference type="EMBL" id="JAHRHJ020000010">
    <property type="protein sequence ID" value="KAH9298202.1"/>
    <property type="molecule type" value="Genomic_DNA"/>
</dbReference>
<accession>A0AA38CCQ4</accession>
<proteinExistence type="predicted"/>
<reference evidence="1 2" key="1">
    <citation type="journal article" date="2021" name="Nat. Plants">
        <title>The Taxus genome provides insights into paclitaxel biosynthesis.</title>
        <authorList>
            <person name="Xiong X."/>
            <person name="Gou J."/>
            <person name="Liao Q."/>
            <person name="Li Y."/>
            <person name="Zhou Q."/>
            <person name="Bi G."/>
            <person name="Li C."/>
            <person name="Du R."/>
            <person name="Wang X."/>
            <person name="Sun T."/>
            <person name="Guo L."/>
            <person name="Liang H."/>
            <person name="Lu P."/>
            <person name="Wu Y."/>
            <person name="Zhang Z."/>
            <person name="Ro D.K."/>
            <person name="Shang Y."/>
            <person name="Huang S."/>
            <person name="Yan J."/>
        </authorList>
    </citation>
    <scope>NUCLEOTIDE SEQUENCE [LARGE SCALE GENOMIC DNA]</scope>
    <source>
        <strain evidence="1">Ta-2019</strain>
    </source>
</reference>
<keyword evidence="2" id="KW-1185">Reference proteome</keyword>
<gene>
    <name evidence="1" type="ORF">KI387_029884</name>
</gene>
<dbReference type="InterPro" id="IPR012337">
    <property type="entry name" value="RNaseH-like_sf"/>
</dbReference>
<dbReference type="SUPFAM" id="SSF53098">
    <property type="entry name" value="Ribonuclease H-like"/>
    <property type="match status" value="1"/>
</dbReference>
<sequence>MFICNHHQTQAIYRRYAKVELLKPADTRFASFFILLDRLYAVKGALCSTVVSDAWAAWRQSTSETAVEVRKMVLDNLFWVDVKFVVDFIQPICEVIRFVDSDKPCLGEVYEEIDSMCERIRKITDSKDPSLYPLIKEKVHGRWNKLNTPLHCAAYALNPK</sequence>
<dbReference type="Proteomes" id="UP000824469">
    <property type="component" value="Unassembled WGS sequence"/>
</dbReference>
<protein>
    <submittedName>
        <fullName evidence="1">Uncharacterized protein</fullName>
    </submittedName>
</protein>
<evidence type="ECO:0000313" key="1">
    <source>
        <dbReference type="EMBL" id="KAH9298202.1"/>
    </source>
</evidence>
<organism evidence="1 2">
    <name type="scientific">Taxus chinensis</name>
    <name type="common">Chinese yew</name>
    <name type="synonym">Taxus wallichiana var. chinensis</name>
    <dbReference type="NCBI Taxonomy" id="29808"/>
    <lineage>
        <taxon>Eukaryota</taxon>
        <taxon>Viridiplantae</taxon>
        <taxon>Streptophyta</taxon>
        <taxon>Embryophyta</taxon>
        <taxon>Tracheophyta</taxon>
        <taxon>Spermatophyta</taxon>
        <taxon>Pinopsida</taxon>
        <taxon>Pinidae</taxon>
        <taxon>Conifers II</taxon>
        <taxon>Cupressales</taxon>
        <taxon>Taxaceae</taxon>
        <taxon>Taxus</taxon>
    </lineage>
</organism>
<feature type="non-terminal residue" evidence="1">
    <location>
        <position position="160"/>
    </location>
</feature>
<comment type="caution">
    <text evidence="1">The sequence shown here is derived from an EMBL/GenBank/DDBJ whole genome shotgun (WGS) entry which is preliminary data.</text>
</comment>
<dbReference type="AlphaFoldDB" id="A0AA38CCQ4"/>
<name>A0AA38CCQ4_TAXCH</name>
<dbReference type="OMA" id="AMFRANS"/>
<evidence type="ECO:0000313" key="2">
    <source>
        <dbReference type="Proteomes" id="UP000824469"/>
    </source>
</evidence>